<evidence type="ECO:0000313" key="2">
    <source>
        <dbReference type="Proteomes" id="UP000054015"/>
    </source>
</evidence>
<dbReference type="GO" id="GO:0016853">
    <property type="term" value="F:isomerase activity"/>
    <property type="evidence" value="ECO:0007669"/>
    <property type="project" value="UniProtKB-KW"/>
</dbReference>
<organism evidence="1 2">
    <name type="scientific">Archaeoglobus fulgidus</name>
    <dbReference type="NCBI Taxonomy" id="2234"/>
    <lineage>
        <taxon>Archaea</taxon>
        <taxon>Methanobacteriati</taxon>
        <taxon>Methanobacteriota</taxon>
        <taxon>Archaeoglobi</taxon>
        <taxon>Archaeoglobales</taxon>
        <taxon>Archaeoglobaceae</taxon>
        <taxon>Archaeoglobus</taxon>
    </lineage>
</organism>
<dbReference type="Proteomes" id="UP000054015">
    <property type="component" value="Unassembled WGS sequence"/>
</dbReference>
<keyword evidence="1" id="KW-0413">Isomerase</keyword>
<comment type="caution">
    <text evidence="1">The sequence shown here is derived from an EMBL/GenBank/DDBJ whole genome shotgun (WGS) entry which is preliminary data.</text>
</comment>
<dbReference type="AlphaFoldDB" id="A0A101DZE8"/>
<protein>
    <submittedName>
        <fullName evidence="1">Ribose-5-phosphate isomerase A</fullName>
    </submittedName>
</protein>
<gene>
    <name evidence="1" type="ORF">XD48_1900</name>
</gene>
<dbReference type="InterPro" id="IPR037171">
    <property type="entry name" value="NagB/RpiA_transferase-like"/>
</dbReference>
<dbReference type="SUPFAM" id="SSF100950">
    <property type="entry name" value="NagB/RpiA/CoA transferase-like"/>
    <property type="match status" value="1"/>
</dbReference>
<sequence length="36" mass="3715">MDSSGKYNAAKLALELVKDGMVLGIGSGSTVEVFLN</sequence>
<proteinExistence type="predicted"/>
<dbReference type="EMBL" id="LGEX01000072">
    <property type="protein sequence ID" value="KUK05857.1"/>
    <property type="molecule type" value="Genomic_DNA"/>
</dbReference>
<evidence type="ECO:0000313" key="1">
    <source>
        <dbReference type="EMBL" id="KUK05857.1"/>
    </source>
</evidence>
<reference evidence="2" key="1">
    <citation type="journal article" date="2015" name="MBio">
        <title>Genome-Resolved Metagenomic Analysis Reveals Roles for Candidate Phyla and Other Microbial Community Members in Biogeochemical Transformations in Oil Reservoirs.</title>
        <authorList>
            <person name="Hu P."/>
            <person name="Tom L."/>
            <person name="Singh A."/>
            <person name="Thomas B.C."/>
            <person name="Baker B.J."/>
            <person name="Piceno Y.M."/>
            <person name="Andersen G.L."/>
            <person name="Banfield J.F."/>
        </authorList>
    </citation>
    <scope>NUCLEOTIDE SEQUENCE [LARGE SCALE GENOMIC DNA]</scope>
</reference>
<dbReference type="PATRIC" id="fig|2234.7.peg.2140"/>
<accession>A0A101DZE8</accession>
<name>A0A101DZE8_ARCFL</name>
<dbReference type="Gene3D" id="3.40.50.1360">
    <property type="match status" value="1"/>
</dbReference>